<dbReference type="Proteomes" id="UP000015462">
    <property type="component" value="Unassembled WGS sequence"/>
</dbReference>
<gene>
    <name evidence="8" type="primary">proB</name>
    <name evidence="10" type="ORF">L196_02130</name>
</gene>
<evidence type="ECO:0000256" key="6">
    <source>
        <dbReference type="ARBA" id="ARBA00022777"/>
    </source>
</evidence>
<keyword evidence="1 8" id="KW-0963">Cytoplasm</keyword>
<keyword evidence="7 8" id="KW-0067">ATP-binding</keyword>
<dbReference type="PROSITE" id="PS50890">
    <property type="entry name" value="PUA"/>
    <property type="match status" value="1"/>
</dbReference>
<dbReference type="GO" id="GO:0004349">
    <property type="term" value="F:glutamate 5-kinase activity"/>
    <property type="evidence" value="ECO:0007669"/>
    <property type="project" value="UniProtKB-UniRule"/>
</dbReference>
<keyword evidence="11" id="KW-1185">Reference proteome</keyword>
<evidence type="ECO:0000256" key="3">
    <source>
        <dbReference type="ARBA" id="ARBA00022650"/>
    </source>
</evidence>
<dbReference type="CDD" id="cd21157">
    <property type="entry name" value="PUA_G5K"/>
    <property type="match status" value="1"/>
</dbReference>
<dbReference type="GO" id="GO:0055129">
    <property type="term" value="P:L-proline biosynthetic process"/>
    <property type="evidence" value="ECO:0007669"/>
    <property type="project" value="UniProtKB-UniRule"/>
</dbReference>
<comment type="function">
    <text evidence="8">Catalyzes the transfer of a phosphate group to glutamate to form L-glutamate 5-phosphate.</text>
</comment>
<dbReference type="InterPro" id="IPR036974">
    <property type="entry name" value="PUA_sf"/>
</dbReference>
<evidence type="ECO:0000256" key="8">
    <source>
        <dbReference type="HAMAP-Rule" id="MF_00456"/>
    </source>
</evidence>
<evidence type="ECO:0000313" key="11">
    <source>
        <dbReference type="Proteomes" id="UP000015462"/>
    </source>
</evidence>
<comment type="caution">
    <text evidence="8">Lacks conserved residue(s) required for the propagation of feature annotation.</text>
</comment>
<organism evidence="10 11">
    <name type="scientific">Cycloclasticus pugetii</name>
    <dbReference type="NCBI Taxonomy" id="34068"/>
    <lineage>
        <taxon>Bacteria</taxon>
        <taxon>Pseudomonadati</taxon>
        <taxon>Pseudomonadota</taxon>
        <taxon>Gammaproteobacteria</taxon>
        <taxon>Thiotrichales</taxon>
        <taxon>Piscirickettsiaceae</taxon>
        <taxon>Cycloclasticus</taxon>
    </lineage>
</organism>
<dbReference type="Gene3D" id="2.30.130.10">
    <property type="entry name" value="PUA domain"/>
    <property type="match status" value="1"/>
</dbReference>
<evidence type="ECO:0000256" key="4">
    <source>
        <dbReference type="ARBA" id="ARBA00022679"/>
    </source>
</evidence>
<protein>
    <recommendedName>
        <fullName evidence="8">Glutamate 5-kinase</fullName>
        <ecNumber evidence="8">2.7.2.11</ecNumber>
    </recommendedName>
    <alternativeName>
        <fullName evidence="8">Gamma-glutamyl kinase</fullName>
        <shortName evidence="8">GK</shortName>
    </alternativeName>
</protein>
<proteinExistence type="inferred from homology"/>
<feature type="binding site" evidence="8">
    <location>
        <position position="143"/>
    </location>
    <ligand>
        <name>substrate</name>
    </ligand>
</feature>
<evidence type="ECO:0000259" key="9">
    <source>
        <dbReference type="SMART" id="SM00359"/>
    </source>
</evidence>
<dbReference type="CDD" id="cd04242">
    <property type="entry name" value="AAK_G5K_ProB"/>
    <property type="match status" value="1"/>
</dbReference>
<dbReference type="InterPro" id="IPR002478">
    <property type="entry name" value="PUA"/>
</dbReference>
<dbReference type="GO" id="GO:0003723">
    <property type="term" value="F:RNA binding"/>
    <property type="evidence" value="ECO:0007669"/>
    <property type="project" value="InterPro"/>
</dbReference>
<dbReference type="Pfam" id="PF01472">
    <property type="entry name" value="PUA"/>
    <property type="match status" value="1"/>
</dbReference>
<comment type="pathway">
    <text evidence="8">Amino-acid biosynthesis; L-proline biosynthesis; L-glutamate 5-semialdehyde from L-glutamate: step 1/2.</text>
</comment>
<name>A0AB33Z5X9_9GAMM</name>
<accession>A0AB33Z5X9</accession>
<dbReference type="SUPFAM" id="SSF53633">
    <property type="entry name" value="Carbamate kinase-like"/>
    <property type="match status" value="1"/>
</dbReference>
<dbReference type="InterPro" id="IPR041739">
    <property type="entry name" value="G5K_ProB"/>
</dbReference>
<dbReference type="InterPro" id="IPR001057">
    <property type="entry name" value="Glu/AcGlu_kinase"/>
</dbReference>
<evidence type="ECO:0000313" key="10">
    <source>
        <dbReference type="EMBL" id="EPD14257.1"/>
    </source>
</evidence>
<keyword evidence="4 8" id="KW-0808">Transferase</keyword>
<dbReference type="PROSITE" id="PS00902">
    <property type="entry name" value="GLUTAMATE_5_KINASE"/>
    <property type="match status" value="1"/>
</dbReference>
<dbReference type="SUPFAM" id="SSF88697">
    <property type="entry name" value="PUA domain-like"/>
    <property type="match status" value="1"/>
</dbReference>
<dbReference type="PRINTS" id="PR00474">
    <property type="entry name" value="GLU5KINASE"/>
</dbReference>
<dbReference type="FunFam" id="3.40.1160.10:FF:000018">
    <property type="entry name" value="Glutamate 5-kinase"/>
    <property type="match status" value="1"/>
</dbReference>
<dbReference type="InterPro" id="IPR036393">
    <property type="entry name" value="AceGlu_kinase-like_sf"/>
</dbReference>
<dbReference type="GO" id="GO:0005829">
    <property type="term" value="C:cytosol"/>
    <property type="evidence" value="ECO:0007669"/>
    <property type="project" value="TreeGrafter"/>
</dbReference>
<feature type="binding site" evidence="8">
    <location>
        <position position="16"/>
    </location>
    <ligand>
        <name>ATP</name>
        <dbReference type="ChEBI" id="CHEBI:30616"/>
    </ligand>
</feature>
<evidence type="ECO:0000256" key="5">
    <source>
        <dbReference type="ARBA" id="ARBA00022741"/>
    </source>
</evidence>
<dbReference type="PANTHER" id="PTHR43654:SF1">
    <property type="entry name" value="ISOPENTENYL PHOSPHATE KINASE"/>
    <property type="match status" value="1"/>
</dbReference>
<dbReference type="Pfam" id="PF00696">
    <property type="entry name" value="AA_kinase"/>
    <property type="match status" value="1"/>
</dbReference>
<evidence type="ECO:0000256" key="7">
    <source>
        <dbReference type="ARBA" id="ARBA00022840"/>
    </source>
</evidence>
<feature type="binding site" evidence="8">
    <location>
        <position position="155"/>
    </location>
    <ligand>
        <name>substrate</name>
    </ligand>
</feature>
<keyword evidence="5 8" id="KW-0547">Nucleotide-binding</keyword>
<reference evidence="10 11" key="1">
    <citation type="journal article" date="2013" name="Genome Announc.">
        <title>Genome Sequence of the Pyrene- and Fluoranthene-Degrading Bacterium Cycloclasticus sp. Strain PY97M.</title>
        <authorList>
            <person name="Cui Z."/>
            <person name="Xu G."/>
            <person name="Li Q."/>
            <person name="Gao W."/>
            <person name="Zheng L."/>
        </authorList>
    </citation>
    <scope>NUCLEOTIDE SEQUENCE [LARGE SCALE GENOMIC DNA]</scope>
    <source>
        <strain evidence="10 11">PY97M</strain>
    </source>
</reference>
<comment type="catalytic activity">
    <reaction evidence="8">
        <text>L-glutamate + ATP = L-glutamyl 5-phosphate + ADP</text>
        <dbReference type="Rhea" id="RHEA:14877"/>
        <dbReference type="ChEBI" id="CHEBI:29985"/>
        <dbReference type="ChEBI" id="CHEBI:30616"/>
        <dbReference type="ChEBI" id="CHEBI:58274"/>
        <dbReference type="ChEBI" id="CHEBI:456216"/>
        <dbReference type="EC" id="2.7.2.11"/>
    </reaction>
</comment>
<feature type="domain" description="PUA" evidence="9">
    <location>
        <begin position="283"/>
        <end position="366"/>
    </location>
</feature>
<dbReference type="SMART" id="SM00359">
    <property type="entry name" value="PUA"/>
    <property type="match status" value="1"/>
</dbReference>
<keyword evidence="2 8" id="KW-0028">Amino-acid biosynthesis</keyword>
<dbReference type="InterPro" id="IPR019797">
    <property type="entry name" value="Glutamate_5-kinase_CS"/>
</dbReference>
<dbReference type="InterPro" id="IPR005715">
    <property type="entry name" value="Glu_5kinase/COase_Synthase"/>
</dbReference>
<dbReference type="PIRSF" id="PIRSF000729">
    <property type="entry name" value="GK"/>
    <property type="match status" value="1"/>
</dbReference>
<feature type="binding site" evidence="8">
    <location>
        <begin position="175"/>
        <end position="176"/>
    </location>
    <ligand>
        <name>ATP</name>
        <dbReference type="ChEBI" id="CHEBI:30616"/>
    </ligand>
</feature>
<dbReference type="Gene3D" id="3.40.1160.10">
    <property type="entry name" value="Acetylglutamate kinase-like"/>
    <property type="match status" value="2"/>
</dbReference>
<dbReference type="InterPro" id="IPR011529">
    <property type="entry name" value="Glu_5kinase"/>
</dbReference>
<dbReference type="HAMAP" id="MF_00456">
    <property type="entry name" value="ProB"/>
    <property type="match status" value="1"/>
</dbReference>
<keyword evidence="3 8" id="KW-0641">Proline biosynthesis</keyword>
<dbReference type="RefSeq" id="WP_016389793.1">
    <property type="nucleotide sequence ID" value="NZ_JBLWZB010000002.1"/>
</dbReference>
<evidence type="ECO:0000256" key="1">
    <source>
        <dbReference type="ARBA" id="ARBA00022490"/>
    </source>
</evidence>
<dbReference type="InterPro" id="IPR001048">
    <property type="entry name" value="Asp/Glu/Uridylate_kinase"/>
</dbReference>
<evidence type="ECO:0000256" key="2">
    <source>
        <dbReference type="ARBA" id="ARBA00022605"/>
    </source>
</evidence>
<dbReference type="EC" id="2.7.2.11" evidence="8"/>
<dbReference type="InterPro" id="IPR015947">
    <property type="entry name" value="PUA-like_sf"/>
</dbReference>
<dbReference type="AlphaFoldDB" id="A0AB33Z5X9"/>
<dbReference type="PANTHER" id="PTHR43654">
    <property type="entry name" value="GLUTAMATE 5-KINASE"/>
    <property type="match status" value="1"/>
</dbReference>
<dbReference type="NCBIfam" id="TIGR01027">
    <property type="entry name" value="proB"/>
    <property type="match status" value="1"/>
</dbReference>
<dbReference type="EMBL" id="ASHL01000001">
    <property type="protein sequence ID" value="EPD14257.1"/>
    <property type="molecule type" value="Genomic_DNA"/>
</dbReference>
<comment type="caution">
    <text evidence="10">The sequence shown here is derived from an EMBL/GenBank/DDBJ whole genome shotgun (WGS) entry which is preliminary data.</text>
</comment>
<feature type="binding site" evidence="8">
    <location>
        <position position="56"/>
    </location>
    <ligand>
        <name>substrate</name>
    </ligand>
</feature>
<dbReference type="GO" id="GO:0005524">
    <property type="term" value="F:ATP binding"/>
    <property type="evidence" value="ECO:0007669"/>
    <property type="project" value="UniProtKB-KW"/>
</dbReference>
<comment type="subcellular location">
    <subcellularLocation>
        <location evidence="8">Cytoplasm</location>
    </subcellularLocation>
</comment>
<dbReference type="FunFam" id="2.30.130.10:FF:000007">
    <property type="entry name" value="Glutamate 5-kinase"/>
    <property type="match status" value="1"/>
</dbReference>
<keyword evidence="6 8" id="KW-0418">Kinase</keyword>
<comment type="similarity">
    <text evidence="8">Belongs to the glutamate 5-kinase family.</text>
</comment>
<sequence length="374" mass="39913">MKSRVDLKRAKCCVIKIGSAVLTNNGQGLNRSAINHWVAQISQLKARGIDVIIVSSGSVAEGMVRLGWSARPHALQELQAAASVGQMGLIQAYEQSFQAEGYKTAQVLLTHDDLANRTRYLNARATIKTLLDFSVVPIINENDVVANEELRVGDNDTLAAIIANLMSADLLMILTDQDGFFDSDPRVNSAAALLNEVGVDEEFLDQAASGGSGTLGRGGMQTKLTAARIASRSGTATIIAPGLRQNVILSIIDGRAIGTLLIPNEAPVSARKRWLTAHLDVKGRVVLDVGAAQAIKRSGVSLLPIGVVAVNGEFARGELVVCVNESGEELARGLVNYSSTDIDKIKQNNSSEIERLLGYVGESEVIHRDNLVLL</sequence>